<keyword evidence="4" id="KW-0472">Membrane</keyword>
<dbReference type="PANTHER" id="PTHR12265:SF30">
    <property type="entry name" value="TRANSMEMBRANE PROTEIN 53"/>
    <property type="match status" value="1"/>
</dbReference>
<dbReference type="Pfam" id="PF05705">
    <property type="entry name" value="DUF829"/>
    <property type="match status" value="1"/>
</dbReference>
<keyword evidence="8" id="KW-1185">Reference proteome</keyword>
<evidence type="ECO:0000256" key="1">
    <source>
        <dbReference type="ARBA" id="ARBA00007387"/>
    </source>
</evidence>
<evidence type="ECO:0000256" key="5">
    <source>
        <dbReference type="ARBA" id="ARBA00023242"/>
    </source>
</evidence>
<dbReference type="InterPro" id="IPR008547">
    <property type="entry name" value="DUF829_TMEM53"/>
</dbReference>
<evidence type="ECO:0000256" key="2">
    <source>
        <dbReference type="ARBA" id="ARBA00022692"/>
    </source>
</evidence>
<comment type="caution">
    <text evidence="7">The sequence shown here is derived from an EMBL/GenBank/DDBJ whole genome shotgun (WGS) entry which is preliminary data.</text>
</comment>
<name>A0A2I2FSM0_9EURO</name>
<evidence type="ECO:0000313" key="7">
    <source>
        <dbReference type="EMBL" id="PLB43614.1"/>
    </source>
</evidence>
<keyword evidence="2" id="KW-0812">Transmembrane</keyword>
<accession>A0A2I2FSM0</accession>
<organism evidence="7 8">
    <name type="scientific">Aspergillus steynii IBT 23096</name>
    <dbReference type="NCBI Taxonomy" id="1392250"/>
    <lineage>
        <taxon>Eukaryota</taxon>
        <taxon>Fungi</taxon>
        <taxon>Dikarya</taxon>
        <taxon>Ascomycota</taxon>
        <taxon>Pezizomycotina</taxon>
        <taxon>Eurotiomycetes</taxon>
        <taxon>Eurotiomycetidae</taxon>
        <taxon>Eurotiales</taxon>
        <taxon>Aspergillaceae</taxon>
        <taxon>Aspergillus</taxon>
        <taxon>Aspergillus subgen. Circumdati</taxon>
    </lineage>
</organism>
<evidence type="ECO:0008006" key="9">
    <source>
        <dbReference type="Google" id="ProtNLM"/>
    </source>
</evidence>
<sequence>MSPFEPLRPLANNVFLYEPQLNDRRPREDPPLIILCTWVGGAIPRHINKYVAPYLHLYPHSCILLITTHILDISVRSFAAVRARLKPARDAIRRILGPEGVGGDTNASPGPGPGALLHIFSHGGCNTAVQLALSMGEDEGQRGLRHLPVQAVIFDCCPGDDSFLRMYNAAAVSFPKAFPLGTFESVLLYPSIAAIFGLQRAGFMHSVRQLREQMNDRTVFGSAPRLYLYSAADDMVPWYDVRAHVDEARSQGFQAEGLMFRDSPHCALIQEDAARYWGAIQAFWRGERQEEERASKL</sequence>
<keyword evidence="5" id="KW-0539">Nucleus</keyword>
<dbReference type="VEuPathDB" id="FungiDB:P170DRAFT_441077"/>
<dbReference type="AlphaFoldDB" id="A0A2I2FSM0"/>
<dbReference type="OrthoDB" id="77878at2759"/>
<reference evidence="7 8" key="1">
    <citation type="submission" date="2016-12" db="EMBL/GenBank/DDBJ databases">
        <title>The genomes of Aspergillus section Nigri reveals drivers in fungal speciation.</title>
        <authorList>
            <consortium name="DOE Joint Genome Institute"/>
            <person name="Vesth T.C."/>
            <person name="Nybo J."/>
            <person name="Theobald S."/>
            <person name="Brandl J."/>
            <person name="Frisvad J.C."/>
            <person name="Nielsen K.F."/>
            <person name="Lyhne E.K."/>
            <person name="Kogle M.E."/>
            <person name="Kuo A."/>
            <person name="Riley R."/>
            <person name="Clum A."/>
            <person name="Nolan M."/>
            <person name="Lipzen A."/>
            <person name="Salamov A."/>
            <person name="Henrissat B."/>
            <person name="Wiebenga A."/>
            <person name="De Vries R.P."/>
            <person name="Grigoriev I.V."/>
            <person name="Mortensen U.H."/>
            <person name="Andersen M.R."/>
            <person name="Baker S.E."/>
        </authorList>
    </citation>
    <scope>NUCLEOTIDE SEQUENCE [LARGE SCALE GENOMIC DNA]</scope>
    <source>
        <strain evidence="7 8">IBT 23096</strain>
    </source>
</reference>
<dbReference type="GO" id="GO:0005640">
    <property type="term" value="C:nuclear outer membrane"/>
    <property type="evidence" value="ECO:0007669"/>
    <property type="project" value="UniProtKB-SubCell"/>
</dbReference>
<dbReference type="GeneID" id="36557924"/>
<comment type="similarity">
    <text evidence="1">Belongs to the TMEM53 family.</text>
</comment>
<dbReference type="SUPFAM" id="SSF53474">
    <property type="entry name" value="alpha/beta-Hydrolases"/>
    <property type="match status" value="1"/>
</dbReference>
<dbReference type="Proteomes" id="UP000234275">
    <property type="component" value="Unassembled WGS sequence"/>
</dbReference>
<gene>
    <name evidence="7" type="ORF">P170DRAFT_441077</name>
</gene>
<dbReference type="RefSeq" id="XP_024698916.1">
    <property type="nucleotide sequence ID" value="XM_024850225.1"/>
</dbReference>
<evidence type="ECO:0000256" key="3">
    <source>
        <dbReference type="ARBA" id="ARBA00022989"/>
    </source>
</evidence>
<proteinExistence type="inferred from homology"/>
<evidence type="ECO:0000256" key="4">
    <source>
        <dbReference type="ARBA" id="ARBA00023136"/>
    </source>
</evidence>
<protein>
    <recommendedName>
        <fullName evidence="9">DUF829-domain-containing protein</fullName>
    </recommendedName>
</protein>
<comment type="subcellular location">
    <subcellularLocation>
        <location evidence="6">Nucleus outer membrane</location>
        <topology evidence="6">Single-pass membrane protein</topology>
    </subcellularLocation>
</comment>
<dbReference type="EMBL" id="MSFO01000010">
    <property type="protein sequence ID" value="PLB43614.1"/>
    <property type="molecule type" value="Genomic_DNA"/>
</dbReference>
<evidence type="ECO:0000256" key="6">
    <source>
        <dbReference type="ARBA" id="ARBA00034303"/>
    </source>
</evidence>
<dbReference type="PANTHER" id="PTHR12265">
    <property type="entry name" value="TRANSMEMBRANE PROTEIN 53"/>
    <property type="match status" value="1"/>
</dbReference>
<keyword evidence="3" id="KW-1133">Transmembrane helix</keyword>
<dbReference type="InterPro" id="IPR029058">
    <property type="entry name" value="AB_hydrolase_fold"/>
</dbReference>
<evidence type="ECO:0000313" key="8">
    <source>
        <dbReference type="Proteomes" id="UP000234275"/>
    </source>
</evidence>